<reference evidence="14" key="3">
    <citation type="submission" date="2025-09" db="UniProtKB">
        <authorList>
            <consortium name="Ensembl"/>
        </authorList>
    </citation>
    <scope>IDENTIFICATION</scope>
    <source>
        <strain evidence="14">Glennie</strain>
    </source>
</reference>
<evidence type="ECO:0000313" key="15">
    <source>
        <dbReference type="Proteomes" id="UP000002279"/>
    </source>
</evidence>
<dbReference type="SUPFAM" id="SSF57802">
    <property type="entry name" value="Rubredoxin-like"/>
    <property type="match status" value="1"/>
</dbReference>
<dbReference type="GO" id="GO:0005743">
    <property type="term" value="C:mitochondrial inner membrane"/>
    <property type="evidence" value="ECO:0007669"/>
    <property type="project" value="UniProtKB-SubCell"/>
</dbReference>
<keyword evidence="4" id="KW-0999">Mitochondrion inner membrane</keyword>
<accession>A0A6I8PFJ8</accession>
<dbReference type="InParanoid" id="A0A6I8PFJ8"/>
<evidence type="ECO:0000256" key="9">
    <source>
        <dbReference type="ARBA" id="ARBA00023136"/>
    </source>
</evidence>
<keyword evidence="7" id="KW-0007">Acetylation</keyword>
<evidence type="ECO:0000256" key="5">
    <source>
        <dbReference type="ARBA" id="ARBA00022833"/>
    </source>
</evidence>
<evidence type="ECO:0000313" key="14">
    <source>
        <dbReference type="Ensembl" id="ENSOANP00000051497.1"/>
    </source>
</evidence>
<feature type="modified residue" description="N6-acetyllysine" evidence="12">
    <location>
        <position position="238"/>
    </location>
</feature>
<evidence type="ECO:0000256" key="11">
    <source>
        <dbReference type="PIRSR" id="PIRSR602124-1"/>
    </source>
</evidence>
<evidence type="ECO:0000256" key="3">
    <source>
        <dbReference type="ARBA" id="ARBA00022723"/>
    </source>
</evidence>
<dbReference type="PANTHER" id="PTHR10122:SF20">
    <property type="entry name" value="CYTOCHROME C OXIDASE SUBUNIT 5B, MITOCHONDRIAL"/>
    <property type="match status" value="1"/>
</dbReference>
<feature type="binding site" evidence="11">
    <location>
        <position position="283"/>
    </location>
    <ligand>
        <name>Zn(2+)</name>
        <dbReference type="ChEBI" id="CHEBI:29105"/>
    </ligand>
</feature>
<evidence type="ECO:0000256" key="8">
    <source>
        <dbReference type="ARBA" id="ARBA00023128"/>
    </source>
</evidence>
<sequence>GRGGGKGRLPRHVEGARRGRGGCRVTWRGRGGKGEAAASRDGGATGKGRLPRHVEGARGGRGGCRVTWRGRGGEGEAAASRGGGAAAKGRLPRHVEGARGEGEAPVSRVGGAAGKGRLPRHVTGARRGLEAPASRVGGARAAEAPPSARPLSRKRQRRRRSLWLHDAMASRLLRGAGSVVGQALRSRLPLRLPGRQPARTMAAGGGIPTDEEQATGLEREILMAEKKGLDPYNLLAPKGAAGTREEPNLVPSITDKRIVGCICEEDNSAVIWFWLHKGETQRCPNCGTHYKLVPQQLHH</sequence>
<feature type="region of interest" description="Disordered" evidence="13">
    <location>
        <begin position="1"/>
        <end position="158"/>
    </location>
</feature>
<feature type="binding site" evidence="11">
    <location>
        <position position="261"/>
    </location>
    <ligand>
        <name>Zn(2+)</name>
        <dbReference type="ChEBI" id="CHEBI:29105"/>
    </ligand>
</feature>
<dbReference type="Ensembl" id="ENSOANT00000049947.1">
    <property type="protein sequence ID" value="ENSOANP00000051497.1"/>
    <property type="gene ID" value="ENSOANG00000040675.1"/>
</dbReference>
<evidence type="ECO:0000256" key="6">
    <source>
        <dbReference type="ARBA" id="ARBA00022946"/>
    </source>
</evidence>
<dbReference type="Proteomes" id="UP000002279">
    <property type="component" value="Chromosome 11"/>
</dbReference>
<dbReference type="CDD" id="cd00924">
    <property type="entry name" value="Cyt_c_Oxidase_Vb"/>
    <property type="match status" value="1"/>
</dbReference>
<evidence type="ECO:0000256" key="7">
    <source>
        <dbReference type="ARBA" id="ARBA00022990"/>
    </source>
</evidence>
<keyword evidence="5 11" id="KW-0862">Zinc</keyword>
<reference evidence="14 15" key="1">
    <citation type="journal article" date="2008" name="Nature">
        <title>Genome analysis of the platypus reveals unique signatures of evolution.</title>
        <authorList>
            <person name="Warren W.C."/>
            <person name="Hillier L.W."/>
            <person name="Marshall Graves J.A."/>
            <person name="Birney E."/>
            <person name="Ponting C.P."/>
            <person name="Grutzner F."/>
            <person name="Belov K."/>
            <person name="Miller W."/>
            <person name="Clarke L."/>
            <person name="Chinwalla A.T."/>
            <person name="Yang S.P."/>
            <person name="Heger A."/>
            <person name="Locke D.P."/>
            <person name="Miethke P."/>
            <person name="Waters P.D."/>
            <person name="Veyrunes F."/>
            <person name="Fulton L."/>
            <person name="Fulton B."/>
            <person name="Graves T."/>
            <person name="Wallis J."/>
            <person name="Puente X.S."/>
            <person name="Lopez-Otin C."/>
            <person name="Ordonez G.R."/>
            <person name="Eichler E.E."/>
            <person name="Chen L."/>
            <person name="Cheng Z."/>
            <person name="Deakin J.E."/>
            <person name="Alsop A."/>
            <person name="Thompson K."/>
            <person name="Kirby P."/>
            <person name="Papenfuss A.T."/>
            <person name="Wakefield M.J."/>
            <person name="Olender T."/>
            <person name="Lancet D."/>
            <person name="Huttley G.A."/>
            <person name="Smit A.F."/>
            <person name="Pask A."/>
            <person name="Temple-Smith P."/>
            <person name="Batzer M.A."/>
            <person name="Walker J.A."/>
            <person name="Konkel M.K."/>
            <person name="Harris R.S."/>
            <person name="Whittington C.M."/>
            <person name="Wong E.S."/>
            <person name="Gemmell N.J."/>
            <person name="Buschiazzo E."/>
            <person name="Vargas Jentzsch I.M."/>
            <person name="Merkel A."/>
            <person name="Schmitz J."/>
            <person name="Zemann A."/>
            <person name="Churakov G."/>
            <person name="Kriegs J.O."/>
            <person name="Brosius J."/>
            <person name="Murchison E.P."/>
            <person name="Sachidanandam R."/>
            <person name="Smith C."/>
            <person name="Hannon G.J."/>
            <person name="Tsend-Ayush E."/>
            <person name="McMillan D."/>
            <person name="Attenborough R."/>
            <person name="Rens W."/>
            <person name="Ferguson-Smith M."/>
            <person name="Lefevre C.M."/>
            <person name="Sharp J.A."/>
            <person name="Nicholas K.R."/>
            <person name="Ray D.A."/>
            <person name="Kube M."/>
            <person name="Reinhardt R."/>
            <person name="Pringle T.H."/>
            <person name="Taylor J."/>
            <person name="Jones R.C."/>
            <person name="Nixon B."/>
            <person name="Dacheux J.L."/>
            <person name="Niwa H."/>
            <person name="Sekita Y."/>
            <person name="Huang X."/>
            <person name="Stark A."/>
            <person name="Kheradpour P."/>
            <person name="Kellis M."/>
            <person name="Flicek P."/>
            <person name="Chen Y."/>
            <person name="Webber C."/>
            <person name="Hardison R."/>
            <person name="Nelson J."/>
            <person name="Hallsworth-Pepin K."/>
            <person name="Delehaunty K."/>
            <person name="Markovic C."/>
            <person name="Minx P."/>
            <person name="Feng Y."/>
            <person name="Kremitzki C."/>
            <person name="Mitreva M."/>
            <person name="Glasscock J."/>
            <person name="Wylie T."/>
            <person name="Wohldmann P."/>
            <person name="Thiru P."/>
            <person name="Nhan M.N."/>
            <person name="Pohl C.S."/>
            <person name="Smith S.M."/>
            <person name="Hou S."/>
            <person name="Nefedov M."/>
            <person name="de Jong P.J."/>
            <person name="Renfree M.B."/>
            <person name="Mardis E.R."/>
            <person name="Wilson R.K."/>
        </authorList>
    </citation>
    <scope>NUCLEOTIDE SEQUENCE [LARGE SCALE GENOMIC DNA]</scope>
    <source>
        <strain evidence="14 15">Glennie</strain>
    </source>
</reference>
<dbReference type="FunFam" id="2.60.11.10:FF:000001">
    <property type="entry name" value="Cytochrome c oxidase subunit 5B, mitochondrial"/>
    <property type="match status" value="1"/>
</dbReference>
<evidence type="ECO:0000256" key="2">
    <source>
        <dbReference type="ARBA" id="ARBA00020224"/>
    </source>
</evidence>
<reference evidence="14" key="2">
    <citation type="submission" date="2025-08" db="UniProtKB">
        <authorList>
            <consortium name="Ensembl"/>
        </authorList>
    </citation>
    <scope>IDENTIFICATION</scope>
    <source>
        <strain evidence="14">Glennie</strain>
    </source>
</reference>
<dbReference type="Bgee" id="ENSOANG00000040675">
    <property type="expression patterns" value="Expressed in heart and 7 other cell types or tissues"/>
</dbReference>
<dbReference type="GeneTree" id="ENSGT00390000011010"/>
<gene>
    <name evidence="14" type="primary">LOC100091270</name>
</gene>
<dbReference type="Gene3D" id="2.60.11.10">
    <property type="entry name" value="Cytochrome c oxidase, subunit Vb"/>
    <property type="match status" value="1"/>
</dbReference>
<evidence type="ECO:0000256" key="13">
    <source>
        <dbReference type="SAM" id="MobiDB-lite"/>
    </source>
</evidence>
<organism evidence="14 15">
    <name type="scientific">Ornithorhynchus anatinus</name>
    <name type="common">Duckbill platypus</name>
    <dbReference type="NCBI Taxonomy" id="9258"/>
    <lineage>
        <taxon>Eukaryota</taxon>
        <taxon>Metazoa</taxon>
        <taxon>Chordata</taxon>
        <taxon>Craniata</taxon>
        <taxon>Vertebrata</taxon>
        <taxon>Euteleostomi</taxon>
        <taxon>Mammalia</taxon>
        <taxon>Monotremata</taxon>
        <taxon>Ornithorhynchidae</taxon>
        <taxon>Ornithorhynchus</taxon>
    </lineage>
</organism>
<dbReference type="GO" id="GO:0005739">
    <property type="term" value="C:mitochondrion"/>
    <property type="evidence" value="ECO:0000318"/>
    <property type="project" value="GO_Central"/>
</dbReference>
<feature type="binding site" evidence="11">
    <location>
        <position position="263"/>
    </location>
    <ligand>
        <name>Zn(2+)</name>
        <dbReference type="ChEBI" id="CHEBI:29105"/>
    </ligand>
</feature>
<evidence type="ECO:0000256" key="12">
    <source>
        <dbReference type="PIRSR" id="PIRSR602124-3"/>
    </source>
</evidence>
<name>A0A6I8PFJ8_ORNAN</name>
<evidence type="ECO:0000256" key="4">
    <source>
        <dbReference type="ARBA" id="ARBA00022792"/>
    </source>
</evidence>
<proteinExistence type="predicted"/>
<evidence type="ECO:0000256" key="10">
    <source>
        <dbReference type="ARBA" id="ARBA00031048"/>
    </source>
</evidence>
<keyword evidence="9" id="KW-0472">Membrane</keyword>
<feature type="compositionally biased region" description="Basic and acidic residues" evidence="13">
    <location>
        <begin position="93"/>
        <end position="102"/>
    </location>
</feature>
<dbReference type="GO" id="GO:0006123">
    <property type="term" value="P:mitochondrial electron transport, cytochrome c to oxygen"/>
    <property type="evidence" value="ECO:0000318"/>
    <property type="project" value="GO_Central"/>
</dbReference>
<keyword evidence="15" id="KW-1185">Reference proteome</keyword>
<keyword evidence="3 11" id="KW-0479">Metal-binding</keyword>
<dbReference type="Pfam" id="PF01215">
    <property type="entry name" value="COX5B"/>
    <property type="match status" value="1"/>
</dbReference>
<protein>
    <recommendedName>
        <fullName evidence="2">Cytochrome c oxidase subunit 5B, mitochondrial</fullName>
    </recommendedName>
    <alternativeName>
        <fullName evidence="10">Cytochrome c oxidase polypeptide Vb</fullName>
    </alternativeName>
</protein>
<dbReference type="PROSITE" id="PS00848">
    <property type="entry name" value="COX5B_1"/>
    <property type="match status" value="1"/>
</dbReference>
<comment type="subcellular location">
    <subcellularLocation>
        <location evidence="1">Mitochondrion inner membrane</location>
    </subcellularLocation>
</comment>
<feature type="binding site" evidence="11">
    <location>
        <position position="286"/>
    </location>
    <ligand>
        <name>Zn(2+)</name>
        <dbReference type="ChEBI" id="CHEBI:29105"/>
    </ligand>
</feature>
<dbReference type="GO" id="GO:0045277">
    <property type="term" value="C:respiratory chain complex IV"/>
    <property type="evidence" value="ECO:0007669"/>
    <property type="project" value="InterPro"/>
</dbReference>
<evidence type="ECO:0000256" key="1">
    <source>
        <dbReference type="ARBA" id="ARBA00004273"/>
    </source>
</evidence>
<keyword evidence="6" id="KW-0809">Transit peptide</keyword>
<feature type="modified residue" description="N6-acetyllysine" evidence="12">
    <location>
        <position position="256"/>
    </location>
</feature>
<dbReference type="GO" id="GO:0046872">
    <property type="term" value="F:metal ion binding"/>
    <property type="evidence" value="ECO:0007669"/>
    <property type="project" value="UniProtKB-KW"/>
</dbReference>
<dbReference type="PANTHER" id="PTHR10122">
    <property type="entry name" value="CYTOCHROME C OXIDASE SUBUNIT 5B, MITOCHONDRIAL"/>
    <property type="match status" value="1"/>
</dbReference>
<feature type="compositionally biased region" description="Low complexity" evidence="13">
    <location>
        <begin position="139"/>
        <end position="150"/>
    </location>
</feature>
<keyword evidence="8" id="KW-0496">Mitochondrion</keyword>
<dbReference type="InterPro" id="IPR036972">
    <property type="entry name" value="Cyt_c_oxidase_su5b_sf"/>
</dbReference>
<dbReference type="AlphaFoldDB" id="A0A6I8PFJ8"/>
<dbReference type="PROSITE" id="PS51359">
    <property type="entry name" value="COX5B_2"/>
    <property type="match status" value="1"/>
</dbReference>
<feature type="modified residue" description="N6-acetyllysine" evidence="12">
    <location>
        <position position="291"/>
    </location>
</feature>
<dbReference type="InterPro" id="IPR002124">
    <property type="entry name" value="Cyt_c_oxidase_su5b"/>
</dbReference>